<dbReference type="EMBL" id="CAJVRM010000656">
    <property type="protein sequence ID" value="CAG8982594.1"/>
    <property type="molecule type" value="Genomic_DNA"/>
</dbReference>
<accession>A0A9N9LWV7</accession>
<proteinExistence type="predicted"/>
<dbReference type="AlphaFoldDB" id="A0A9N9LWV7"/>
<gene>
    <name evidence="1" type="ORF">HYALB_00014072</name>
</gene>
<dbReference type="Proteomes" id="UP000701801">
    <property type="component" value="Unassembled WGS sequence"/>
</dbReference>
<dbReference type="InterPro" id="IPR036282">
    <property type="entry name" value="Glutathione-S-Trfase_C_sf"/>
</dbReference>
<evidence type="ECO:0000313" key="1">
    <source>
        <dbReference type="EMBL" id="CAG8982594.1"/>
    </source>
</evidence>
<organism evidence="1 2">
    <name type="scientific">Hymenoscyphus albidus</name>
    <dbReference type="NCBI Taxonomy" id="595503"/>
    <lineage>
        <taxon>Eukaryota</taxon>
        <taxon>Fungi</taxon>
        <taxon>Dikarya</taxon>
        <taxon>Ascomycota</taxon>
        <taxon>Pezizomycotina</taxon>
        <taxon>Leotiomycetes</taxon>
        <taxon>Helotiales</taxon>
        <taxon>Helotiaceae</taxon>
        <taxon>Hymenoscyphus</taxon>
    </lineage>
</organism>
<protein>
    <submittedName>
        <fullName evidence="1">Uncharacterized protein</fullName>
    </submittedName>
</protein>
<reference evidence="1" key="1">
    <citation type="submission" date="2021-07" db="EMBL/GenBank/DDBJ databases">
        <authorList>
            <person name="Durling M."/>
        </authorList>
    </citation>
    <scope>NUCLEOTIDE SEQUENCE</scope>
</reference>
<dbReference type="SUPFAM" id="SSF47616">
    <property type="entry name" value="GST C-terminal domain-like"/>
    <property type="match status" value="1"/>
</dbReference>
<evidence type="ECO:0000313" key="2">
    <source>
        <dbReference type="Proteomes" id="UP000701801"/>
    </source>
</evidence>
<name>A0A9N9LWV7_9HELO</name>
<sequence length="71" mass="7775">MTILSSNGTSTVLRPERYLNEIHDATKVLDGVLEGKQYLVGDKAYAAWMDRLLASPAVKKALEDKAKASQP</sequence>
<comment type="caution">
    <text evidence="1">The sequence shown here is derived from an EMBL/GenBank/DDBJ whole genome shotgun (WGS) entry which is preliminary data.</text>
</comment>
<keyword evidence="2" id="KW-1185">Reference proteome</keyword>
<dbReference type="Gene3D" id="1.20.1050.130">
    <property type="match status" value="1"/>
</dbReference>